<dbReference type="PROSITE" id="PS51419">
    <property type="entry name" value="RAB"/>
    <property type="match status" value="1"/>
</dbReference>
<evidence type="ECO:0000256" key="2">
    <source>
        <dbReference type="ARBA" id="ARBA00008028"/>
    </source>
</evidence>
<dbReference type="SMART" id="SM00175">
    <property type="entry name" value="RAB"/>
    <property type="match status" value="1"/>
</dbReference>
<dbReference type="InterPro" id="IPR036041">
    <property type="entry name" value="Ribosome-inact_prot_sf"/>
</dbReference>
<gene>
    <name evidence="11" type="ORF">CTI12_AA205560</name>
</gene>
<keyword evidence="9" id="KW-0800">Toxin</keyword>
<proteinExistence type="inferred from homology"/>
<evidence type="ECO:0000256" key="7">
    <source>
        <dbReference type="ARBA" id="ARBA00023242"/>
    </source>
</evidence>
<dbReference type="PANTHER" id="PTHR24071:SF0">
    <property type="entry name" value="GTP-BINDING NUCLEAR PROTEIN RAN"/>
    <property type="match status" value="1"/>
</dbReference>
<dbReference type="AlphaFoldDB" id="A0A2U1P1I1"/>
<dbReference type="NCBIfam" id="TIGR00231">
    <property type="entry name" value="small_GTP"/>
    <property type="match status" value="1"/>
</dbReference>
<dbReference type="GO" id="GO:0003924">
    <property type="term" value="F:GTPase activity"/>
    <property type="evidence" value="ECO:0007669"/>
    <property type="project" value="InterPro"/>
</dbReference>
<dbReference type="InterPro" id="IPR001806">
    <property type="entry name" value="Small_GTPase"/>
</dbReference>
<dbReference type="InterPro" id="IPR005225">
    <property type="entry name" value="Small_GTP-bd"/>
</dbReference>
<dbReference type="OrthoDB" id="2012850at2759"/>
<evidence type="ECO:0000256" key="6">
    <source>
        <dbReference type="ARBA" id="ARBA00023134"/>
    </source>
</evidence>
<dbReference type="PROSITE" id="PS51418">
    <property type="entry name" value="RAN"/>
    <property type="match status" value="1"/>
</dbReference>
<protein>
    <submittedName>
        <fullName evidence="11">Ras-like GTP-binding protein 3F-1</fullName>
    </submittedName>
</protein>
<dbReference type="Proteomes" id="UP000245207">
    <property type="component" value="Unassembled WGS sequence"/>
</dbReference>
<dbReference type="GO" id="GO:0005737">
    <property type="term" value="C:cytoplasm"/>
    <property type="evidence" value="ECO:0007669"/>
    <property type="project" value="TreeGrafter"/>
</dbReference>
<sequence>MLPSLADIVDEEHKKLLAPKSIIEKRKEEREHHLLEMVFMHLHFEISFYILWRWQNQALSRFVRLTTFFSSRENVTKQSLMELAKQEQVRAGQQMEKKRKKLIKAMDHFEREKREKAVPLIEAAFQHRLADERLFMNVSNRWKIPDSPRGSLIPNNGDRDVIQFFDEDGDGEWETGIEMGNTIPDIPRPVGIPSHDPIWVSHLDMGKRKDFGKGKSKKSPKQKSPSMPFIDKTEDPTEEVSSVGTSRPVIEESKVSEENAFWFEVGTLQGWAGGIFQLRTIMINRTGSENVQVKITLDGKETFTLLLRRTDLYLIGFRFRDGTTYEFGKSGKRFLGIHSNFLGYSESYKDLGGLSHVRIGHGALRGAVEAVMSGEGLTKGKDRSAWAFRIASSLATLLVMLIECGRFKWLDPKLKSLMEVKGSNQTIESWMPGLIQDWGTISDTARSGKVCKEAPPAAKLDYDDDDVEKARKYNNWAEDALALLKQSKSDLPHQMAVAYPSFKLLLAGDGATGKTTFLKRHLNGEFKKEYEPTSEVLLQPLDFFTNHGMIRFYCWDLAGKRKHKGEDEGHRYYTDGQCAILMFDFTSKVTYDNIHNWHRDLCSICKNKNIPIVLCGNKSEVKKRAINDKKIQFHKKKNLEYFEISVKHMQNLEMPFLSLARILTGFPDICFLELPALYPPHVMPDMEPYDLEEAFEAAKKQRLPDDGDDFI</sequence>
<dbReference type="Pfam" id="PF00071">
    <property type="entry name" value="Ras"/>
    <property type="match status" value="1"/>
</dbReference>
<dbReference type="PANTHER" id="PTHR24071">
    <property type="entry name" value="RAN GTPASE"/>
    <property type="match status" value="1"/>
</dbReference>
<dbReference type="SMART" id="SM00176">
    <property type="entry name" value="RAN"/>
    <property type="match status" value="1"/>
</dbReference>
<organism evidence="11 12">
    <name type="scientific">Artemisia annua</name>
    <name type="common">Sweet wormwood</name>
    <dbReference type="NCBI Taxonomy" id="35608"/>
    <lineage>
        <taxon>Eukaryota</taxon>
        <taxon>Viridiplantae</taxon>
        <taxon>Streptophyta</taxon>
        <taxon>Embryophyta</taxon>
        <taxon>Tracheophyta</taxon>
        <taxon>Spermatophyta</taxon>
        <taxon>Magnoliopsida</taxon>
        <taxon>eudicotyledons</taxon>
        <taxon>Gunneridae</taxon>
        <taxon>Pentapetalae</taxon>
        <taxon>asterids</taxon>
        <taxon>campanulids</taxon>
        <taxon>Asterales</taxon>
        <taxon>Asteraceae</taxon>
        <taxon>Asteroideae</taxon>
        <taxon>Anthemideae</taxon>
        <taxon>Artemisiinae</taxon>
        <taxon>Artemisia</taxon>
    </lineage>
</organism>
<comment type="function">
    <text evidence="8">GTP-binding protein involved in nucleocytoplasmic transport. Required for the import of protein into the nucleus and also for RNA export. Involved in chromatin condensation and control of cell cycle.</text>
</comment>
<dbReference type="STRING" id="35608.A0A2U1P1I1"/>
<comment type="similarity">
    <text evidence="2">Belongs to the small GTPase superfamily. Ran family.</text>
</comment>
<dbReference type="Pfam" id="PF00161">
    <property type="entry name" value="RIP"/>
    <property type="match status" value="1"/>
</dbReference>
<dbReference type="GO" id="GO:0090729">
    <property type="term" value="F:toxin activity"/>
    <property type="evidence" value="ECO:0007669"/>
    <property type="project" value="UniProtKB-KW"/>
</dbReference>
<dbReference type="PRINTS" id="PR00627">
    <property type="entry name" value="GTPRANTC4"/>
</dbReference>
<reference evidence="11 12" key="1">
    <citation type="journal article" date="2018" name="Mol. Plant">
        <title>The genome of Artemisia annua provides insight into the evolution of Asteraceae family and artemisinin biosynthesis.</title>
        <authorList>
            <person name="Shen Q."/>
            <person name="Zhang L."/>
            <person name="Liao Z."/>
            <person name="Wang S."/>
            <person name="Yan T."/>
            <person name="Shi P."/>
            <person name="Liu M."/>
            <person name="Fu X."/>
            <person name="Pan Q."/>
            <person name="Wang Y."/>
            <person name="Lv Z."/>
            <person name="Lu X."/>
            <person name="Zhang F."/>
            <person name="Jiang W."/>
            <person name="Ma Y."/>
            <person name="Chen M."/>
            <person name="Hao X."/>
            <person name="Li L."/>
            <person name="Tang Y."/>
            <person name="Lv G."/>
            <person name="Zhou Y."/>
            <person name="Sun X."/>
            <person name="Brodelius P.E."/>
            <person name="Rose J.K.C."/>
            <person name="Tang K."/>
        </authorList>
    </citation>
    <scope>NUCLEOTIDE SEQUENCE [LARGE SCALE GENOMIC DNA]</scope>
    <source>
        <strain evidence="12">cv. Huhao1</strain>
        <tissue evidence="11">Leaf</tissue>
    </source>
</reference>
<evidence type="ECO:0000256" key="1">
    <source>
        <dbReference type="ARBA" id="ARBA00004123"/>
    </source>
</evidence>
<dbReference type="GO" id="GO:0017148">
    <property type="term" value="P:negative regulation of translation"/>
    <property type="evidence" value="ECO:0007669"/>
    <property type="project" value="UniProtKB-KW"/>
</dbReference>
<comment type="caution">
    <text evidence="11">The sequence shown here is derived from an EMBL/GenBank/DDBJ whole genome shotgun (WGS) entry which is preliminary data.</text>
</comment>
<dbReference type="EMBL" id="PKPP01001843">
    <property type="protein sequence ID" value="PWA79530.1"/>
    <property type="molecule type" value="Genomic_DNA"/>
</dbReference>
<dbReference type="InterPro" id="IPR027417">
    <property type="entry name" value="P-loop_NTPase"/>
</dbReference>
<evidence type="ECO:0000256" key="5">
    <source>
        <dbReference type="ARBA" id="ARBA00022927"/>
    </source>
</evidence>
<dbReference type="Gene3D" id="3.40.420.10">
    <property type="entry name" value="Ricin (A subunit), domain 1"/>
    <property type="match status" value="1"/>
</dbReference>
<comment type="subcellular location">
    <subcellularLocation>
        <location evidence="1">Nucleus</location>
    </subcellularLocation>
</comment>
<evidence type="ECO:0000313" key="11">
    <source>
        <dbReference type="EMBL" id="PWA79530.1"/>
    </source>
</evidence>
<name>A0A2U1P1I1_ARTAN</name>
<keyword evidence="7" id="KW-0539">Nucleus</keyword>
<dbReference type="GO" id="GO:0000054">
    <property type="term" value="P:ribosomal subunit export from nucleus"/>
    <property type="evidence" value="ECO:0007669"/>
    <property type="project" value="TreeGrafter"/>
</dbReference>
<comment type="similarity">
    <text evidence="9">Belongs to the ribosome-inactivating protein family.</text>
</comment>
<dbReference type="GO" id="GO:0006606">
    <property type="term" value="P:protein import into nucleus"/>
    <property type="evidence" value="ECO:0007669"/>
    <property type="project" value="TreeGrafter"/>
</dbReference>
<accession>A0A2U1P1I1</accession>
<dbReference type="SUPFAM" id="SSF56371">
    <property type="entry name" value="Ribosome inactivating proteins (RIP)"/>
    <property type="match status" value="1"/>
</dbReference>
<keyword evidence="5" id="KW-0653">Protein transport</keyword>
<dbReference type="SUPFAM" id="SSF52540">
    <property type="entry name" value="P-loop containing nucleoside triphosphate hydrolases"/>
    <property type="match status" value="1"/>
</dbReference>
<keyword evidence="4" id="KW-0547">Nucleotide-binding</keyword>
<evidence type="ECO:0000313" key="12">
    <source>
        <dbReference type="Proteomes" id="UP000245207"/>
    </source>
</evidence>
<dbReference type="GO" id="GO:0006952">
    <property type="term" value="P:defense response"/>
    <property type="evidence" value="ECO:0007669"/>
    <property type="project" value="UniProtKB-KW"/>
</dbReference>
<evidence type="ECO:0000256" key="9">
    <source>
        <dbReference type="RuleBase" id="RU004915"/>
    </source>
</evidence>
<dbReference type="GO" id="GO:0005525">
    <property type="term" value="F:GTP binding"/>
    <property type="evidence" value="ECO:0007669"/>
    <property type="project" value="UniProtKB-KW"/>
</dbReference>
<evidence type="ECO:0000256" key="10">
    <source>
        <dbReference type="SAM" id="MobiDB-lite"/>
    </source>
</evidence>
<dbReference type="InterPro" id="IPR016138">
    <property type="entry name" value="Ribosome_inactivat_prot_sub1"/>
</dbReference>
<dbReference type="InterPro" id="IPR001574">
    <property type="entry name" value="Ribosome_inactivat_prot"/>
</dbReference>
<dbReference type="GO" id="GO:0030598">
    <property type="term" value="F:rRNA N-glycosylase activity"/>
    <property type="evidence" value="ECO:0007669"/>
    <property type="project" value="UniProtKB-EC"/>
</dbReference>
<evidence type="ECO:0000256" key="3">
    <source>
        <dbReference type="ARBA" id="ARBA00022448"/>
    </source>
</evidence>
<keyword evidence="6" id="KW-0342">GTP-binding</keyword>
<keyword evidence="9" id="KW-0652">Protein synthesis inhibitor</keyword>
<keyword evidence="9" id="KW-0378">Hydrolase</keyword>
<evidence type="ECO:0000256" key="8">
    <source>
        <dbReference type="ARBA" id="ARBA00024659"/>
    </source>
</evidence>
<dbReference type="GO" id="GO:0005634">
    <property type="term" value="C:nucleus"/>
    <property type="evidence" value="ECO:0007669"/>
    <property type="project" value="UniProtKB-SubCell"/>
</dbReference>
<keyword evidence="9" id="KW-0611">Plant defense</keyword>
<feature type="region of interest" description="Disordered" evidence="10">
    <location>
        <begin position="210"/>
        <end position="245"/>
    </location>
</feature>
<dbReference type="SMART" id="SM00174">
    <property type="entry name" value="RHO"/>
    <property type="match status" value="1"/>
</dbReference>
<dbReference type="CDD" id="cd00877">
    <property type="entry name" value="Ran"/>
    <property type="match status" value="1"/>
</dbReference>
<dbReference type="InterPro" id="IPR002041">
    <property type="entry name" value="Ran_GTPase"/>
</dbReference>
<dbReference type="Gene3D" id="3.40.50.300">
    <property type="entry name" value="P-loop containing nucleotide triphosphate hydrolases"/>
    <property type="match status" value="1"/>
</dbReference>
<keyword evidence="12" id="KW-1185">Reference proteome</keyword>
<keyword evidence="3" id="KW-0813">Transport</keyword>
<dbReference type="SMART" id="SM00173">
    <property type="entry name" value="RAS"/>
    <property type="match status" value="1"/>
</dbReference>
<comment type="catalytic activity">
    <reaction evidence="9">
        <text>Endohydrolysis of the N-glycosidic bond at one specific adenosine on the 28S rRNA.</text>
        <dbReference type="EC" id="3.2.2.22"/>
    </reaction>
</comment>
<evidence type="ECO:0000256" key="4">
    <source>
        <dbReference type="ARBA" id="ARBA00022741"/>
    </source>
</evidence>